<organism evidence="2 3">
    <name type="scientific">Paenibacillus polygoni</name>
    <dbReference type="NCBI Taxonomy" id="3050112"/>
    <lineage>
        <taxon>Bacteria</taxon>
        <taxon>Bacillati</taxon>
        <taxon>Bacillota</taxon>
        <taxon>Bacilli</taxon>
        <taxon>Bacillales</taxon>
        <taxon>Paenibacillaceae</taxon>
        <taxon>Paenibacillus</taxon>
    </lineage>
</organism>
<proteinExistence type="predicted"/>
<sequence length="176" mass="20156">MVQFNEIIPYMDGVRNQLFEVLDSFGPHEKELKEVESGWNVTEIVEHLAKIEGMIQHQLKQALATEPVLPSEPVNEKKTDVMDIVKESGLIDKKMEAPALAKPSGQLSYDQALDQLNEIRAESKKIIHQLAERNTNDLKFPHPVGFELNANQWAHFIAIHEIRHIGQLQRIRKAHE</sequence>
<feature type="domain" description="DinB-like" evidence="1">
    <location>
        <begin position="12"/>
        <end position="168"/>
    </location>
</feature>
<dbReference type="Pfam" id="PF12867">
    <property type="entry name" value="DinB_2"/>
    <property type="match status" value="1"/>
</dbReference>
<dbReference type="EMBL" id="CP127162">
    <property type="protein sequence ID" value="WIV17555.1"/>
    <property type="molecule type" value="Genomic_DNA"/>
</dbReference>
<name>A0ABY8WX63_9BACL</name>
<dbReference type="Proteomes" id="UP001236415">
    <property type="component" value="Chromosome"/>
</dbReference>
<dbReference type="SUPFAM" id="SSF109854">
    <property type="entry name" value="DinB/YfiT-like putative metalloenzymes"/>
    <property type="match status" value="1"/>
</dbReference>
<dbReference type="RefSeq" id="WP_285742095.1">
    <property type="nucleotide sequence ID" value="NZ_CP127162.1"/>
</dbReference>
<evidence type="ECO:0000313" key="2">
    <source>
        <dbReference type="EMBL" id="WIV17555.1"/>
    </source>
</evidence>
<dbReference type="InterPro" id="IPR024775">
    <property type="entry name" value="DinB-like"/>
</dbReference>
<gene>
    <name evidence="2" type="ORF">QPK24_14090</name>
</gene>
<evidence type="ECO:0000313" key="3">
    <source>
        <dbReference type="Proteomes" id="UP001236415"/>
    </source>
</evidence>
<accession>A0ABY8WX63</accession>
<reference evidence="2 3" key="1">
    <citation type="submission" date="2023-06" db="EMBL/GenBank/DDBJ databases">
        <title>Paenibacillus polygonum sp. nov., an endophytic bacterium, isolated from Polygonum lapathifolium L. in Nanji Wetland National Nature Reserve, South of Poyang Lake, Jiangxi Province, China.</title>
        <authorList>
            <person name="Yu Z."/>
        </authorList>
    </citation>
    <scope>NUCLEOTIDE SEQUENCE [LARGE SCALE GENOMIC DNA]</scope>
    <source>
        <strain evidence="2 3">C31</strain>
    </source>
</reference>
<dbReference type="InterPro" id="IPR034660">
    <property type="entry name" value="DinB/YfiT-like"/>
</dbReference>
<keyword evidence="3" id="KW-1185">Reference proteome</keyword>
<dbReference type="Gene3D" id="1.20.120.450">
    <property type="entry name" value="dinb family like domain"/>
    <property type="match status" value="1"/>
</dbReference>
<protein>
    <submittedName>
        <fullName evidence="2">DinB family protein</fullName>
    </submittedName>
</protein>
<evidence type="ECO:0000259" key="1">
    <source>
        <dbReference type="Pfam" id="PF12867"/>
    </source>
</evidence>